<dbReference type="InterPro" id="IPR000160">
    <property type="entry name" value="GGDEF_dom"/>
</dbReference>
<evidence type="ECO:0000259" key="3">
    <source>
        <dbReference type="PROSITE" id="PS50112"/>
    </source>
</evidence>
<keyword evidence="7" id="KW-0378">Hydrolase</keyword>
<dbReference type="GO" id="GO:0071111">
    <property type="term" value="F:cyclic-guanylate-specific phosphodiesterase activity"/>
    <property type="evidence" value="ECO:0007669"/>
    <property type="project" value="UniProtKB-EC"/>
</dbReference>
<dbReference type="InterPro" id="IPR035919">
    <property type="entry name" value="EAL_sf"/>
</dbReference>
<gene>
    <name evidence="7" type="primary">gmr_10</name>
    <name evidence="7" type="ORF">FEMY_16860</name>
</gene>
<organism evidence="7 8">
    <name type="scientific">Ferrovum myxofaciens</name>
    <dbReference type="NCBI Taxonomy" id="416213"/>
    <lineage>
        <taxon>Bacteria</taxon>
        <taxon>Pseudomonadati</taxon>
        <taxon>Pseudomonadota</taxon>
        <taxon>Betaproteobacteria</taxon>
        <taxon>Ferrovales</taxon>
        <taxon>Ferrovaceae</taxon>
        <taxon>Ferrovum</taxon>
    </lineage>
</organism>
<dbReference type="OrthoDB" id="9813903at2"/>
<dbReference type="GO" id="GO:0071732">
    <property type="term" value="P:cellular response to nitric oxide"/>
    <property type="evidence" value="ECO:0007669"/>
    <property type="project" value="UniProtKB-ARBA"/>
</dbReference>
<dbReference type="RefSeq" id="WP_051862060.1">
    <property type="nucleotide sequence ID" value="NZ_JPOQ01000019.1"/>
</dbReference>
<keyword evidence="8" id="KW-1185">Reference proteome</keyword>
<dbReference type="SMART" id="SM00267">
    <property type="entry name" value="GGDEF"/>
    <property type="match status" value="1"/>
</dbReference>
<feature type="domain" description="PAC" evidence="4">
    <location>
        <begin position="213"/>
        <end position="265"/>
    </location>
</feature>
<sequence length="714" mass="80765">MSAERFQSIARQTLLRFVLCAGALALLVFLVSDGLTYTEGSVFFSWESLGYLLSTFVLVGGILAFSIGKWMLEGARRVQALQRAVVHFSDQHRVSLEFVRALVEARAARRDEITVVADILERMADNMERHENLRMREEAKQHLWSRVFASSLDAIAISARDRRLLTVNEAFKRITGYSEEEVLGNEMLSSTVSVPNETPLTQIWAAVEMNSYWCGELLDMRKDGTLYPRWLSLSVVRDASQQVTNYIAVFKDITEQKESEARFIYQANHDRLTGLPNRHLLQDRLSRAIRLAERNQNQLAVLFLDLDNFKWVNDSLGHATGDQLLISVSRRLQAGVRASDTVARLGGDEFVVLLQQPAGHQELAIIAEKLIEIIEQPIVLGGYDFHTTSSIGISIYPEDGIDADILLKHADTAMYVAKASGKSGFRFFDPEMNRRAVARVEVERDLRRAIQEQEFELYFQPKFCLSTERLCGLEALIRWQHPRRGLVQPDDFISVAEETALIIPLGEWVIRAVCRQVVSWRDQNLSYGHRVAINLSLLQVESDAFVDTVERILEETGAPPRLIEFELTESMVLRNPGRSAKVLQRLRKLGIHLALDDFGTGYSSLSHLRQLPLDTIKIDRSFIQNIPNSGEDNQIVRMIVALGKSAQMIVVAEGVETKLQKDCLRALGCDFLQGFLFSRPVPRQELEPLLLRDNEKNACPPCVGCQQTLSEQVE</sequence>
<dbReference type="NCBIfam" id="TIGR00229">
    <property type="entry name" value="sensory_box"/>
    <property type="match status" value="1"/>
</dbReference>
<keyword evidence="2" id="KW-1133">Transmembrane helix</keyword>
<protein>
    <submittedName>
        <fullName evidence="7">Cyclic di-GMP phosphodiesterase Gmr</fullName>
        <ecNumber evidence="7">3.1.4.52</ecNumber>
    </submittedName>
</protein>
<dbReference type="CDD" id="cd01948">
    <property type="entry name" value="EAL"/>
    <property type="match status" value="1"/>
</dbReference>
<evidence type="ECO:0000256" key="1">
    <source>
        <dbReference type="ARBA" id="ARBA00051114"/>
    </source>
</evidence>
<dbReference type="PATRIC" id="fig|1789004.3.peg.1720"/>
<dbReference type="Gene3D" id="3.30.450.20">
    <property type="entry name" value="PAS domain"/>
    <property type="match status" value="1"/>
</dbReference>
<dbReference type="SMART" id="SM00091">
    <property type="entry name" value="PAS"/>
    <property type="match status" value="1"/>
</dbReference>
<dbReference type="SMART" id="SM00086">
    <property type="entry name" value="PAC"/>
    <property type="match status" value="1"/>
</dbReference>
<name>A0A149VX52_9PROT</name>
<dbReference type="PROSITE" id="PS50112">
    <property type="entry name" value="PAS"/>
    <property type="match status" value="1"/>
</dbReference>
<accession>A0A149VX52</accession>
<dbReference type="Proteomes" id="UP000075653">
    <property type="component" value="Unassembled WGS sequence"/>
</dbReference>
<dbReference type="Gene3D" id="3.30.70.270">
    <property type="match status" value="1"/>
</dbReference>
<evidence type="ECO:0000256" key="2">
    <source>
        <dbReference type="SAM" id="Phobius"/>
    </source>
</evidence>
<dbReference type="AlphaFoldDB" id="A0A149VX52"/>
<dbReference type="CDD" id="cd00130">
    <property type="entry name" value="PAS"/>
    <property type="match status" value="1"/>
</dbReference>
<evidence type="ECO:0000259" key="5">
    <source>
        <dbReference type="PROSITE" id="PS50883"/>
    </source>
</evidence>
<feature type="domain" description="EAL" evidence="5">
    <location>
        <begin position="439"/>
        <end position="694"/>
    </location>
</feature>
<dbReference type="InterPro" id="IPR052155">
    <property type="entry name" value="Biofilm_reg_signaling"/>
</dbReference>
<dbReference type="FunFam" id="3.20.20.450:FF:000001">
    <property type="entry name" value="Cyclic di-GMP phosphodiesterase yahA"/>
    <property type="match status" value="1"/>
</dbReference>
<evidence type="ECO:0000313" key="8">
    <source>
        <dbReference type="Proteomes" id="UP000075653"/>
    </source>
</evidence>
<dbReference type="PROSITE" id="PS50113">
    <property type="entry name" value="PAC"/>
    <property type="match status" value="1"/>
</dbReference>
<dbReference type="PROSITE" id="PS50887">
    <property type="entry name" value="GGDEF"/>
    <property type="match status" value="1"/>
</dbReference>
<comment type="catalytic activity">
    <reaction evidence="1">
        <text>3',3'-c-di-GMP + H2O = 5'-phosphoguanylyl(3'-&gt;5')guanosine + H(+)</text>
        <dbReference type="Rhea" id="RHEA:24902"/>
        <dbReference type="ChEBI" id="CHEBI:15377"/>
        <dbReference type="ChEBI" id="CHEBI:15378"/>
        <dbReference type="ChEBI" id="CHEBI:58754"/>
        <dbReference type="ChEBI" id="CHEBI:58805"/>
        <dbReference type="EC" id="3.1.4.52"/>
    </reaction>
    <physiologicalReaction direction="left-to-right" evidence="1">
        <dbReference type="Rhea" id="RHEA:24903"/>
    </physiologicalReaction>
</comment>
<dbReference type="SUPFAM" id="SSF55785">
    <property type="entry name" value="PYP-like sensor domain (PAS domain)"/>
    <property type="match status" value="1"/>
</dbReference>
<dbReference type="Pfam" id="PF00990">
    <property type="entry name" value="GGDEF"/>
    <property type="match status" value="1"/>
</dbReference>
<dbReference type="SUPFAM" id="SSF141868">
    <property type="entry name" value="EAL domain-like"/>
    <property type="match status" value="1"/>
</dbReference>
<dbReference type="InterPro" id="IPR029787">
    <property type="entry name" value="Nucleotide_cyclase"/>
</dbReference>
<comment type="caution">
    <text evidence="7">The sequence shown here is derived from an EMBL/GenBank/DDBJ whole genome shotgun (WGS) entry which is preliminary data.</text>
</comment>
<dbReference type="EMBL" id="LRRD01000037">
    <property type="protein sequence ID" value="KXW57797.1"/>
    <property type="molecule type" value="Genomic_DNA"/>
</dbReference>
<reference evidence="7 8" key="1">
    <citation type="submission" date="2016-01" db="EMBL/GenBank/DDBJ databases">
        <title>Genome sequence of the acidophilic iron oxidising Ferrovum strain Z-31.</title>
        <authorList>
            <person name="Poehlein A."/>
            <person name="Ullrich S.R."/>
            <person name="Schloemann M."/>
            <person name="Muehling M."/>
            <person name="Daniel R."/>
        </authorList>
    </citation>
    <scope>NUCLEOTIDE SEQUENCE [LARGE SCALE GENOMIC DNA]</scope>
    <source>
        <strain evidence="7 8">Z-31</strain>
    </source>
</reference>
<dbReference type="InterPro" id="IPR001610">
    <property type="entry name" value="PAC"/>
</dbReference>
<dbReference type="PROSITE" id="PS50883">
    <property type="entry name" value="EAL"/>
    <property type="match status" value="1"/>
</dbReference>
<dbReference type="NCBIfam" id="TIGR00254">
    <property type="entry name" value="GGDEF"/>
    <property type="match status" value="1"/>
</dbReference>
<evidence type="ECO:0000259" key="4">
    <source>
        <dbReference type="PROSITE" id="PS50113"/>
    </source>
</evidence>
<proteinExistence type="predicted"/>
<dbReference type="PANTHER" id="PTHR44757">
    <property type="entry name" value="DIGUANYLATE CYCLASE DGCP"/>
    <property type="match status" value="1"/>
</dbReference>
<dbReference type="FunFam" id="3.30.70.270:FF:000001">
    <property type="entry name" value="Diguanylate cyclase domain protein"/>
    <property type="match status" value="1"/>
</dbReference>
<feature type="domain" description="GGDEF" evidence="6">
    <location>
        <begin position="297"/>
        <end position="430"/>
    </location>
</feature>
<evidence type="ECO:0000313" key="7">
    <source>
        <dbReference type="EMBL" id="KXW57797.1"/>
    </source>
</evidence>
<dbReference type="InterPro" id="IPR000700">
    <property type="entry name" value="PAS-assoc_C"/>
</dbReference>
<feature type="transmembrane region" description="Helical" evidence="2">
    <location>
        <begin position="14"/>
        <end position="31"/>
    </location>
</feature>
<dbReference type="InterPro" id="IPR000014">
    <property type="entry name" value="PAS"/>
</dbReference>
<feature type="transmembrane region" description="Helical" evidence="2">
    <location>
        <begin position="51"/>
        <end position="72"/>
    </location>
</feature>
<feature type="domain" description="PAS" evidence="3">
    <location>
        <begin position="140"/>
        <end position="188"/>
    </location>
</feature>
<dbReference type="CDD" id="cd01949">
    <property type="entry name" value="GGDEF"/>
    <property type="match status" value="1"/>
</dbReference>
<keyword evidence="2" id="KW-0472">Membrane</keyword>
<evidence type="ECO:0000259" key="6">
    <source>
        <dbReference type="PROSITE" id="PS50887"/>
    </source>
</evidence>
<dbReference type="InterPro" id="IPR035965">
    <property type="entry name" value="PAS-like_dom_sf"/>
</dbReference>
<dbReference type="InterPro" id="IPR001633">
    <property type="entry name" value="EAL_dom"/>
</dbReference>
<keyword evidence="2" id="KW-0812">Transmembrane</keyword>
<dbReference type="SMART" id="SM00052">
    <property type="entry name" value="EAL"/>
    <property type="match status" value="1"/>
</dbReference>
<dbReference type="EC" id="3.1.4.52" evidence="7"/>
<dbReference type="Pfam" id="PF13426">
    <property type="entry name" value="PAS_9"/>
    <property type="match status" value="1"/>
</dbReference>
<dbReference type="STRING" id="1789004.FEMY_16860"/>
<dbReference type="Gene3D" id="3.20.20.450">
    <property type="entry name" value="EAL domain"/>
    <property type="match status" value="1"/>
</dbReference>
<dbReference type="PANTHER" id="PTHR44757:SF2">
    <property type="entry name" value="BIOFILM ARCHITECTURE MAINTENANCE PROTEIN MBAA"/>
    <property type="match status" value="1"/>
</dbReference>
<dbReference type="InterPro" id="IPR043128">
    <property type="entry name" value="Rev_trsase/Diguanyl_cyclase"/>
</dbReference>
<dbReference type="SUPFAM" id="SSF55073">
    <property type="entry name" value="Nucleotide cyclase"/>
    <property type="match status" value="1"/>
</dbReference>
<dbReference type="Pfam" id="PF00563">
    <property type="entry name" value="EAL"/>
    <property type="match status" value="1"/>
</dbReference>